<dbReference type="EC" id="2.1.1.64" evidence="5"/>
<comment type="catalytic activity">
    <reaction evidence="5">
        <text>a 3-demethylubiquinol + S-adenosyl-L-methionine = a ubiquinol + S-adenosyl-L-homocysteine + H(+)</text>
        <dbReference type="Rhea" id="RHEA:44380"/>
        <dbReference type="Rhea" id="RHEA-COMP:9566"/>
        <dbReference type="Rhea" id="RHEA-COMP:10914"/>
        <dbReference type="ChEBI" id="CHEBI:15378"/>
        <dbReference type="ChEBI" id="CHEBI:17976"/>
        <dbReference type="ChEBI" id="CHEBI:57856"/>
        <dbReference type="ChEBI" id="CHEBI:59789"/>
        <dbReference type="ChEBI" id="CHEBI:84422"/>
        <dbReference type="EC" id="2.1.1.64"/>
    </reaction>
</comment>
<organism evidence="7 8">
    <name type="scientific">Roseomonas haemaphysalidis</name>
    <dbReference type="NCBI Taxonomy" id="2768162"/>
    <lineage>
        <taxon>Bacteria</taxon>
        <taxon>Pseudomonadati</taxon>
        <taxon>Pseudomonadota</taxon>
        <taxon>Alphaproteobacteria</taxon>
        <taxon>Acetobacterales</taxon>
        <taxon>Roseomonadaceae</taxon>
        <taxon>Roseomonas</taxon>
    </lineage>
</organism>
<comment type="function">
    <text evidence="5">O-methyltransferase that catalyzes the 2 O-methylation steps in the ubiquinone biosynthetic pathway.</text>
</comment>
<dbReference type="NCBIfam" id="TIGR01983">
    <property type="entry name" value="UbiG"/>
    <property type="match status" value="1"/>
</dbReference>
<dbReference type="GO" id="GO:0061542">
    <property type="term" value="F:3-demethylubiquinol 3-O-methyltransferase activity"/>
    <property type="evidence" value="ECO:0007669"/>
    <property type="project" value="UniProtKB-EC"/>
</dbReference>
<dbReference type="PANTHER" id="PTHR43464">
    <property type="entry name" value="METHYLTRANSFERASE"/>
    <property type="match status" value="1"/>
</dbReference>
<comment type="caution">
    <text evidence="7">The sequence shown here is derived from an EMBL/GenBank/DDBJ whole genome shotgun (WGS) entry which is preliminary data.</text>
</comment>
<evidence type="ECO:0000313" key="7">
    <source>
        <dbReference type="EMBL" id="MBO1081532.1"/>
    </source>
</evidence>
<dbReference type="Proteomes" id="UP001518989">
    <property type="component" value="Unassembled WGS sequence"/>
</dbReference>
<protein>
    <recommendedName>
        <fullName evidence="5">Ubiquinone biosynthesis O-methyltransferase</fullName>
    </recommendedName>
    <alternativeName>
        <fullName evidence="5">2-polyprenyl-6-hydroxyphenol methylase</fullName>
        <ecNumber evidence="5">2.1.1.222</ecNumber>
    </alternativeName>
    <alternativeName>
        <fullName evidence="5">3-demethylubiquinone 3-O-methyltransferase</fullName>
        <ecNumber evidence="5">2.1.1.64</ecNumber>
    </alternativeName>
</protein>
<evidence type="ECO:0000256" key="4">
    <source>
        <dbReference type="ARBA" id="ARBA00022691"/>
    </source>
</evidence>
<feature type="binding site" evidence="5">
    <location>
        <position position="37"/>
    </location>
    <ligand>
        <name>S-adenosyl-L-methionine</name>
        <dbReference type="ChEBI" id="CHEBI:59789"/>
    </ligand>
</feature>
<dbReference type="EMBL" id="JACTNG010000015">
    <property type="protein sequence ID" value="MBO1081532.1"/>
    <property type="molecule type" value="Genomic_DNA"/>
</dbReference>
<dbReference type="InterPro" id="IPR013216">
    <property type="entry name" value="Methyltransf_11"/>
</dbReference>
<dbReference type="HAMAP" id="MF_00472">
    <property type="entry name" value="UbiG"/>
    <property type="match status" value="1"/>
</dbReference>
<keyword evidence="4 5" id="KW-0949">S-adenosyl-L-methionine</keyword>
<dbReference type="PANTHER" id="PTHR43464:SF19">
    <property type="entry name" value="UBIQUINONE BIOSYNTHESIS O-METHYLTRANSFERASE, MITOCHONDRIAL"/>
    <property type="match status" value="1"/>
</dbReference>
<comment type="catalytic activity">
    <reaction evidence="5">
        <text>a 3-(all-trans-polyprenyl)benzene-1,2-diol + S-adenosyl-L-methionine = a 2-methoxy-6-(all-trans-polyprenyl)phenol + S-adenosyl-L-homocysteine + H(+)</text>
        <dbReference type="Rhea" id="RHEA:31411"/>
        <dbReference type="Rhea" id="RHEA-COMP:9550"/>
        <dbReference type="Rhea" id="RHEA-COMP:9551"/>
        <dbReference type="ChEBI" id="CHEBI:15378"/>
        <dbReference type="ChEBI" id="CHEBI:57856"/>
        <dbReference type="ChEBI" id="CHEBI:59789"/>
        <dbReference type="ChEBI" id="CHEBI:62729"/>
        <dbReference type="ChEBI" id="CHEBI:62731"/>
        <dbReference type="EC" id="2.1.1.222"/>
    </reaction>
</comment>
<feature type="binding site" evidence="5">
    <location>
        <position position="86"/>
    </location>
    <ligand>
        <name>S-adenosyl-L-methionine</name>
        <dbReference type="ChEBI" id="CHEBI:59789"/>
    </ligand>
</feature>
<dbReference type="Pfam" id="PF08241">
    <property type="entry name" value="Methyltransf_11"/>
    <property type="match status" value="1"/>
</dbReference>
<reference evidence="7 8" key="1">
    <citation type="submission" date="2020-09" db="EMBL/GenBank/DDBJ databases">
        <title>Roseomonas.</title>
        <authorList>
            <person name="Zhu W."/>
        </authorList>
    </citation>
    <scope>NUCLEOTIDE SEQUENCE [LARGE SCALE GENOMIC DNA]</scope>
    <source>
        <strain evidence="7 8">573</strain>
    </source>
</reference>
<dbReference type="GO" id="GO:0032259">
    <property type="term" value="P:methylation"/>
    <property type="evidence" value="ECO:0007669"/>
    <property type="project" value="UniProtKB-KW"/>
</dbReference>
<accession>A0ABS3KVM2</accession>
<comment type="pathway">
    <text evidence="5">Cofactor biosynthesis; ubiquinone biosynthesis.</text>
</comment>
<keyword evidence="8" id="KW-1185">Reference proteome</keyword>
<feature type="binding site" evidence="5">
    <location>
        <position position="129"/>
    </location>
    <ligand>
        <name>S-adenosyl-L-methionine</name>
        <dbReference type="ChEBI" id="CHEBI:59789"/>
    </ligand>
</feature>
<keyword evidence="2 5" id="KW-0808">Transferase</keyword>
<dbReference type="EC" id="2.1.1.222" evidence="5"/>
<evidence type="ECO:0000313" key="8">
    <source>
        <dbReference type="Proteomes" id="UP001518989"/>
    </source>
</evidence>
<dbReference type="CDD" id="cd02440">
    <property type="entry name" value="AdoMet_MTases"/>
    <property type="match status" value="1"/>
</dbReference>
<keyword evidence="3 5" id="KW-0831">Ubiquinone biosynthesis</keyword>
<dbReference type="Gene3D" id="3.40.50.150">
    <property type="entry name" value="Vaccinia Virus protein VP39"/>
    <property type="match status" value="1"/>
</dbReference>
<evidence type="ECO:0000256" key="5">
    <source>
        <dbReference type="HAMAP-Rule" id="MF_00472"/>
    </source>
</evidence>
<dbReference type="InterPro" id="IPR010233">
    <property type="entry name" value="UbiG_MeTrfase"/>
</dbReference>
<dbReference type="InterPro" id="IPR029063">
    <property type="entry name" value="SAM-dependent_MTases_sf"/>
</dbReference>
<keyword evidence="1 5" id="KW-0489">Methyltransferase</keyword>
<feature type="domain" description="Methyltransferase type 11" evidence="6">
    <location>
        <begin position="62"/>
        <end position="156"/>
    </location>
</feature>
<name>A0ABS3KVM2_9PROT</name>
<proteinExistence type="inferred from homology"/>
<feature type="binding site" evidence="5">
    <location>
        <position position="65"/>
    </location>
    <ligand>
        <name>S-adenosyl-L-methionine</name>
        <dbReference type="ChEBI" id="CHEBI:59789"/>
    </ligand>
</feature>
<gene>
    <name evidence="5 7" type="primary">ubiG</name>
    <name evidence="7" type="ORF">IAI61_21060</name>
</gene>
<evidence type="ECO:0000256" key="3">
    <source>
        <dbReference type="ARBA" id="ARBA00022688"/>
    </source>
</evidence>
<comment type="similarity">
    <text evidence="5">Belongs to the methyltransferase superfamily. UbiG/COQ3 family.</text>
</comment>
<dbReference type="SUPFAM" id="SSF53335">
    <property type="entry name" value="S-adenosyl-L-methionine-dependent methyltransferases"/>
    <property type="match status" value="1"/>
</dbReference>
<evidence type="ECO:0000259" key="6">
    <source>
        <dbReference type="Pfam" id="PF08241"/>
    </source>
</evidence>
<sequence>MTATATPGEIAKFDALAADWWDPRGPMAPLHAMNPLRCGWVARHLAPAHGGNPGHLAGATVLDVGCGAGLAAEGLARLGARVTGLDAAPAAIAAARAHAAAEGLDIDYRQGMPEDLSAEGARFDAVMALEVIEHVADRGAFLRALAGLTRPGGTVFLSTLNRTARSWLFAKAGAEYVLRLLPRGTHDWKMFVSPAELGAEARRAGLRVAAISGMVPQGAPNGPWRESRDVAVNYIVALARD</sequence>
<evidence type="ECO:0000256" key="1">
    <source>
        <dbReference type="ARBA" id="ARBA00022603"/>
    </source>
</evidence>
<dbReference type="RefSeq" id="WP_207419698.1">
    <property type="nucleotide sequence ID" value="NZ_CP061177.1"/>
</dbReference>
<evidence type="ECO:0000256" key="2">
    <source>
        <dbReference type="ARBA" id="ARBA00022679"/>
    </source>
</evidence>
<dbReference type="GO" id="GO:0102208">
    <property type="term" value="F:2-polyprenyl-6-hydroxyphenol methylase activity"/>
    <property type="evidence" value="ECO:0007669"/>
    <property type="project" value="UniProtKB-EC"/>
</dbReference>